<keyword evidence="4 9" id="KW-0997">Cell inner membrane</keyword>
<organism evidence="11 12">
    <name type="scientific">Donghicola mangrovi</name>
    <dbReference type="NCBI Taxonomy" id="2729614"/>
    <lineage>
        <taxon>Bacteria</taxon>
        <taxon>Pseudomonadati</taxon>
        <taxon>Pseudomonadota</taxon>
        <taxon>Alphaproteobacteria</taxon>
        <taxon>Rhodobacterales</taxon>
        <taxon>Roseobacteraceae</taxon>
        <taxon>Donghicola</taxon>
    </lineage>
</organism>
<keyword evidence="6 9" id="KW-1133">Transmembrane helix</keyword>
<evidence type="ECO:0000256" key="1">
    <source>
        <dbReference type="ARBA" id="ARBA00004429"/>
    </source>
</evidence>
<evidence type="ECO:0000259" key="10">
    <source>
        <dbReference type="Pfam" id="PF04290"/>
    </source>
</evidence>
<feature type="transmembrane region" description="Helical" evidence="9">
    <location>
        <begin position="87"/>
        <end position="108"/>
    </location>
</feature>
<dbReference type="GO" id="GO:0005886">
    <property type="term" value="C:plasma membrane"/>
    <property type="evidence" value="ECO:0007669"/>
    <property type="project" value="UniProtKB-SubCell"/>
</dbReference>
<comment type="caution">
    <text evidence="11">The sequence shown here is derived from an EMBL/GenBank/DDBJ whole genome shotgun (WGS) entry which is preliminary data.</text>
</comment>
<name>A0A850QBD8_9RHOB</name>
<dbReference type="GO" id="GO:0015740">
    <property type="term" value="P:C4-dicarboxylate transport"/>
    <property type="evidence" value="ECO:0007669"/>
    <property type="project" value="TreeGrafter"/>
</dbReference>
<feature type="domain" description="Tripartite ATP-independent periplasmic transporters DctQ component" evidence="10">
    <location>
        <begin position="23"/>
        <end position="157"/>
    </location>
</feature>
<evidence type="ECO:0000256" key="2">
    <source>
        <dbReference type="ARBA" id="ARBA00022448"/>
    </source>
</evidence>
<protein>
    <recommendedName>
        <fullName evidence="9">TRAP transporter small permease protein</fullName>
    </recommendedName>
</protein>
<keyword evidence="5 9" id="KW-0812">Transmembrane</keyword>
<feature type="transmembrane region" description="Helical" evidence="9">
    <location>
        <begin position="7"/>
        <end position="29"/>
    </location>
</feature>
<dbReference type="AlphaFoldDB" id="A0A850QBD8"/>
<dbReference type="Proteomes" id="UP000592216">
    <property type="component" value="Unassembled WGS sequence"/>
</dbReference>
<comment type="subcellular location">
    <subcellularLocation>
        <location evidence="1 9">Cell inner membrane</location>
        <topology evidence="1 9">Multi-pass membrane protein</topology>
    </subcellularLocation>
</comment>
<evidence type="ECO:0000256" key="3">
    <source>
        <dbReference type="ARBA" id="ARBA00022475"/>
    </source>
</evidence>
<evidence type="ECO:0000256" key="9">
    <source>
        <dbReference type="RuleBase" id="RU369079"/>
    </source>
</evidence>
<keyword evidence="3" id="KW-1003">Cell membrane</keyword>
<dbReference type="GO" id="GO:0022857">
    <property type="term" value="F:transmembrane transporter activity"/>
    <property type="evidence" value="ECO:0007669"/>
    <property type="project" value="UniProtKB-UniRule"/>
</dbReference>
<evidence type="ECO:0000313" key="12">
    <source>
        <dbReference type="Proteomes" id="UP000592216"/>
    </source>
</evidence>
<proteinExistence type="inferred from homology"/>
<evidence type="ECO:0000256" key="4">
    <source>
        <dbReference type="ARBA" id="ARBA00022519"/>
    </source>
</evidence>
<keyword evidence="2 9" id="KW-0813">Transport</keyword>
<keyword evidence="7 9" id="KW-0472">Membrane</keyword>
<evidence type="ECO:0000256" key="5">
    <source>
        <dbReference type="ARBA" id="ARBA00022692"/>
    </source>
</evidence>
<dbReference type="Pfam" id="PF04290">
    <property type="entry name" value="DctQ"/>
    <property type="match status" value="1"/>
</dbReference>
<dbReference type="InterPro" id="IPR055348">
    <property type="entry name" value="DctQ"/>
</dbReference>
<dbReference type="PANTHER" id="PTHR35011">
    <property type="entry name" value="2,3-DIKETO-L-GULONATE TRAP TRANSPORTER SMALL PERMEASE PROTEIN YIAM"/>
    <property type="match status" value="1"/>
</dbReference>
<feature type="transmembrane region" description="Helical" evidence="9">
    <location>
        <begin position="128"/>
        <end position="150"/>
    </location>
</feature>
<dbReference type="InterPro" id="IPR007387">
    <property type="entry name" value="TRAP_DctQ"/>
</dbReference>
<gene>
    <name evidence="11" type="ORF">HJ536_20110</name>
</gene>
<comment type="similarity">
    <text evidence="8 9">Belongs to the TRAP transporter small permease family.</text>
</comment>
<comment type="function">
    <text evidence="9">Part of the tripartite ATP-independent periplasmic (TRAP) transport system.</text>
</comment>
<feature type="transmembrane region" description="Helical" evidence="9">
    <location>
        <begin position="49"/>
        <end position="66"/>
    </location>
</feature>
<evidence type="ECO:0000256" key="6">
    <source>
        <dbReference type="ARBA" id="ARBA00022989"/>
    </source>
</evidence>
<accession>A0A850QBD8</accession>
<evidence type="ECO:0000313" key="11">
    <source>
        <dbReference type="EMBL" id="NVO25662.1"/>
    </source>
</evidence>
<reference evidence="11 12" key="1">
    <citation type="submission" date="2020-04" db="EMBL/GenBank/DDBJ databases">
        <title>Donghicola sp., a member of the Rhodobacteraceae family isolated from mangrove forest in Thailand.</title>
        <authorList>
            <person name="Charoenyingcharoen P."/>
            <person name="Yukphan P."/>
        </authorList>
    </citation>
    <scope>NUCLEOTIDE SEQUENCE [LARGE SCALE GENOMIC DNA]</scope>
    <source>
        <strain evidence="11 12">B5-SW-15</strain>
    </source>
</reference>
<sequence>MELIEKWVGRISAVLASAVLLAMMLQIVVDVFMRTFVGAGIPATADLVSRYWMVAISFVPLAMTEIHRRHIEATIFTEKLSGMPQKIIAGFGFVVGLLVFLLLTWGTAAEAMKQTARGAYVQVGVTEFSTWLSYWILPVAFGLMCLILVIRLAEVITGQFDLSAHDPLEELQSKLGSNTSTVNPAEVR</sequence>
<comment type="subunit">
    <text evidence="9">The complex comprises the extracytoplasmic solute receptor protein and the two transmembrane proteins.</text>
</comment>
<dbReference type="EMBL" id="JABCJE010000021">
    <property type="protein sequence ID" value="NVO25662.1"/>
    <property type="molecule type" value="Genomic_DNA"/>
</dbReference>
<dbReference type="RefSeq" id="WP_177159176.1">
    <property type="nucleotide sequence ID" value="NZ_JABCJE010000021.1"/>
</dbReference>
<evidence type="ECO:0000256" key="8">
    <source>
        <dbReference type="ARBA" id="ARBA00038436"/>
    </source>
</evidence>
<evidence type="ECO:0000256" key="7">
    <source>
        <dbReference type="ARBA" id="ARBA00023136"/>
    </source>
</evidence>
<dbReference type="PANTHER" id="PTHR35011:SF10">
    <property type="entry name" value="TRAP TRANSPORTER SMALL PERMEASE PROTEIN"/>
    <property type="match status" value="1"/>
</dbReference>